<feature type="domain" description="Integrase catalytic" evidence="2">
    <location>
        <begin position="139"/>
        <end position="312"/>
    </location>
</feature>
<comment type="caution">
    <text evidence="3">The sequence shown here is derived from an EMBL/GenBank/DDBJ whole genome shotgun (WGS) entry which is preliminary data.</text>
</comment>
<sequence length="437" mass="50364">MKETSGNGYVPIIAQAIEEMKAAQGDSFSLEQINLAELERRTGISRGKLRRLKKNGFRDSRRSDEVRKHKITKLTGYSGIIDTLLKQGVGNSTVILKRLQESGFDGKLTIVKDYIAAHKYLLPAKRQQAAPQGNRGRRYSTDPGETYQMDWGFTDVLDYNGQTYRVACFAMICHHCGERYIEFFPNAKQENLFIGMIHAFQYMGIPRYVLTDNMKSVVLRRDLNGHPVWQKDYEAFMRTVGFDTKLCKPYQPFTKGKVERLVRFVKENFLADRVFYNVTDLNRQALEWCHAQNNIYHRVVDGMPQQLHDAACSKVLRELPDSKEIQFFLCPERRISFDGFVNYEGRRFGVPYSYPGRMARIMRSGDTICIYSTDLNALLATHDVTWSRRDSFCEGQYEAQPEEQPTVPVKTQIRQLPKPAGSLSFAKFDFDDEEGLL</sequence>
<dbReference type="Gene3D" id="3.30.420.10">
    <property type="entry name" value="Ribonuclease H-like superfamily/Ribonuclease H"/>
    <property type="match status" value="1"/>
</dbReference>
<dbReference type="Proteomes" id="UP001199319">
    <property type="component" value="Unassembled WGS sequence"/>
</dbReference>
<dbReference type="EMBL" id="JAJEPW010000055">
    <property type="protein sequence ID" value="MCC2130581.1"/>
    <property type="molecule type" value="Genomic_DNA"/>
</dbReference>
<dbReference type="GO" id="GO:0015074">
    <property type="term" value="P:DNA integration"/>
    <property type="evidence" value="ECO:0007669"/>
    <property type="project" value="InterPro"/>
</dbReference>
<dbReference type="SUPFAM" id="SSF53098">
    <property type="entry name" value="Ribonuclease H-like"/>
    <property type="match status" value="1"/>
</dbReference>
<dbReference type="InterPro" id="IPR054353">
    <property type="entry name" value="IstA-like_C"/>
</dbReference>
<dbReference type="RefSeq" id="WP_302929737.1">
    <property type="nucleotide sequence ID" value="NZ_JAJEPW010000055.1"/>
</dbReference>
<evidence type="ECO:0000259" key="2">
    <source>
        <dbReference type="PROSITE" id="PS50994"/>
    </source>
</evidence>
<accession>A0AAE3DGJ2</accession>
<organism evidence="3 4">
    <name type="scientific">Brotocaccenecus cirricatena</name>
    <dbReference type="NCBI Taxonomy" id="3064195"/>
    <lineage>
        <taxon>Bacteria</taxon>
        <taxon>Bacillati</taxon>
        <taxon>Bacillota</taxon>
        <taxon>Clostridia</taxon>
        <taxon>Eubacteriales</taxon>
        <taxon>Oscillospiraceae</taxon>
        <taxon>Brotocaccenecus</taxon>
    </lineage>
</organism>
<dbReference type="InterPro" id="IPR012337">
    <property type="entry name" value="RNaseH-like_sf"/>
</dbReference>
<evidence type="ECO:0000256" key="1">
    <source>
        <dbReference type="ARBA" id="ARBA00009277"/>
    </source>
</evidence>
<dbReference type="Pfam" id="PF22483">
    <property type="entry name" value="Mu-transpos_C_2"/>
    <property type="match status" value="1"/>
</dbReference>
<dbReference type="GO" id="GO:0003676">
    <property type="term" value="F:nucleic acid binding"/>
    <property type="evidence" value="ECO:0007669"/>
    <property type="project" value="InterPro"/>
</dbReference>
<comment type="similarity">
    <text evidence="1">Belongs to the transposase IS21/IS408/IS1162 family.</text>
</comment>
<dbReference type="PANTHER" id="PTHR35004:SF6">
    <property type="entry name" value="TRANSPOSASE"/>
    <property type="match status" value="1"/>
</dbReference>
<dbReference type="NCBIfam" id="NF033546">
    <property type="entry name" value="transpos_IS21"/>
    <property type="match status" value="1"/>
</dbReference>
<proteinExistence type="inferred from homology"/>
<name>A0AAE3DGJ2_9FIRM</name>
<evidence type="ECO:0000313" key="4">
    <source>
        <dbReference type="Proteomes" id="UP001199319"/>
    </source>
</evidence>
<dbReference type="InterPro" id="IPR036397">
    <property type="entry name" value="RNaseH_sf"/>
</dbReference>
<dbReference type="InterPro" id="IPR001584">
    <property type="entry name" value="Integrase_cat-core"/>
</dbReference>
<dbReference type="PANTHER" id="PTHR35004">
    <property type="entry name" value="TRANSPOSASE RV3428C-RELATED"/>
    <property type="match status" value="1"/>
</dbReference>
<evidence type="ECO:0000313" key="3">
    <source>
        <dbReference type="EMBL" id="MCC2130581.1"/>
    </source>
</evidence>
<dbReference type="PROSITE" id="PS50994">
    <property type="entry name" value="INTEGRASE"/>
    <property type="match status" value="1"/>
</dbReference>
<keyword evidence="4" id="KW-1185">Reference proteome</keyword>
<reference evidence="3" key="1">
    <citation type="submission" date="2021-10" db="EMBL/GenBank/DDBJ databases">
        <title>Anaerobic single-cell dispensing facilitates the cultivation of human gut bacteria.</title>
        <authorList>
            <person name="Afrizal A."/>
        </authorList>
    </citation>
    <scope>NUCLEOTIDE SEQUENCE</scope>
    <source>
        <strain evidence="3">CLA-AA-H272</strain>
    </source>
</reference>
<gene>
    <name evidence="3" type="primary">istA</name>
    <name evidence="3" type="ORF">LKD37_13845</name>
</gene>
<dbReference type="AlphaFoldDB" id="A0AAE3DGJ2"/>
<protein>
    <submittedName>
        <fullName evidence="3">IS21 family transposase</fullName>
    </submittedName>
</protein>